<dbReference type="AlphaFoldDB" id="A0A9X3CVL0"/>
<sequence>MNIDDTCNVIPLHANYYLFGAYFPAAQNGQKNVYPTWHEERSLVGKEGVTNIRPLAKVPMLNVTDSENPKLWATNQEFKLCPLGNGQPDKNGAFEVLTPEHPIHALGSDLPKSGEQTLTFRFPSLPLIASLAELAPKELAAKIVELSGQLDNSETQLTLTEISIEQLAKPYKPVTSGQLSAEQAEYNKWYEEVCELKQPLKGFVLPVVASCAVVFSDSDKKRKRL</sequence>
<evidence type="ECO:0000313" key="2">
    <source>
        <dbReference type="Proteomes" id="UP001155587"/>
    </source>
</evidence>
<evidence type="ECO:0000313" key="1">
    <source>
        <dbReference type="EMBL" id="MCW8349260.1"/>
    </source>
</evidence>
<organism evidence="1 2">
    <name type="scientific">Vibrio qingdaonensis</name>
    <dbReference type="NCBI Taxonomy" id="2829491"/>
    <lineage>
        <taxon>Bacteria</taxon>
        <taxon>Pseudomonadati</taxon>
        <taxon>Pseudomonadota</taxon>
        <taxon>Gammaproteobacteria</taxon>
        <taxon>Vibrionales</taxon>
        <taxon>Vibrionaceae</taxon>
        <taxon>Vibrio</taxon>
    </lineage>
</organism>
<comment type="caution">
    <text evidence="1">The sequence shown here is derived from an EMBL/GenBank/DDBJ whole genome shotgun (WGS) entry which is preliminary data.</text>
</comment>
<keyword evidence="2" id="KW-1185">Reference proteome</keyword>
<gene>
    <name evidence="1" type="ORF">MD535_25085</name>
</gene>
<proteinExistence type="predicted"/>
<dbReference type="EMBL" id="JAKRRY010000083">
    <property type="protein sequence ID" value="MCW8349260.1"/>
    <property type="molecule type" value="Genomic_DNA"/>
</dbReference>
<protein>
    <submittedName>
        <fullName evidence="1">Uncharacterized protein</fullName>
    </submittedName>
</protein>
<name>A0A9X3CVL0_9VIBR</name>
<dbReference type="RefSeq" id="WP_265677994.1">
    <property type="nucleotide sequence ID" value="NZ_JAKRRY010000083.1"/>
</dbReference>
<reference evidence="1" key="1">
    <citation type="submission" date="2022-02" db="EMBL/GenBank/DDBJ databases">
        <title>Vibrio sp. nov, a new bacterium isolated from seawater.</title>
        <authorList>
            <person name="Yuan Y."/>
        </authorList>
    </citation>
    <scope>NUCLEOTIDE SEQUENCE</scope>
    <source>
        <strain evidence="1">ZSDZ65</strain>
    </source>
</reference>
<accession>A0A9X3CVL0</accession>
<dbReference type="Proteomes" id="UP001155587">
    <property type="component" value="Unassembled WGS sequence"/>
</dbReference>